<evidence type="ECO:0000256" key="3">
    <source>
        <dbReference type="ARBA" id="ARBA00022605"/>
    </source>
</evidence>
<feature type="binding site" evidence="12">
    <location>
        <position position="9"/>
    </location>
    <ligand>
        <name>Mg(2+)</name>
        <dbReference type="ChEBI" id="CHEBI:18420"/>
    </ligand>
</feature>
<dbReference type="InterPro" id="IPR023214">
    <property type="entry name" value="HAD_sf"/>
</dbReference>
<feature type="binding site" evidence="11">
    <location>
        <position position="133"/>
    </location>
    <ligand>
        <name>substrate</name>
    </ligand>
</feature>
<feature type="binding site" evidence="11">
    <location>
        <begin position="90"/>
        <end position="91"/>
    </location>
    <ligand>
        <name>substrate</name>
    </ligand>
</feature>
<feature type="active site" description="Nucleophile" evidence="10">
    <location>
        <position position="7"/>
    </location>
</feature>
<evidence type="ECO:0000256" key="4">
    <source>
        <dbReference type="ARBA" id="ARBA00022723"/>
    </source>
</evidence>
<keyword evidence="3" id="KW-0028">Amino-acid biosynthesis</keyword>
<evidence type="ECO:0000256" key="7">
    <source>
        <dbReference type="ARBA" id="ARBA00023299"/>
    </source>
</evidence>
<comment type="catalytic activity">
    <reaction evidence="9">
        <text>O-phospho-D-serine + H2O = D-serine + phosphate</text>
        <dbReference type="Rhea" id="RHEA:24873"/>
        <dbReference type="ChEBI" id="CHEBI:15377"/>
        <dbReference type="ChEBI" id="CHEBI:35247"/>
        <dbReference type="ChEBI" id="CHEBI:43474"/>
        <dbReference type="ChEBI" id="CHEBI:58680"/>
        <dbReference type="EC" id="3.1.3.3"/>
    </reaction>
</comment>
<dbReference type="InterPro" id="IPR011863">
    <property type="entry name" value="HSK-PSP"/>
</dbReference>
<evidence type="ECO:0000313" key="14">
    <source>
        <dbReference type="Proteomes" id="UP000605201"/>
    </source>
</evidence>
<evidence type="ECO:0000256" key="5">
    <source>
        <dbReference type="ARBA" id="ARBA00022801"/>
    </source>
</evidence>
<dbReference type="NCBIfam" id="NF010109">
    <property type="entry name" value="PRK13582.1"/>
    <property type="match status" value="1"/>
</dbReference>
<evidence type="ECO:0000256" key="1">
    <source>
        <dbReference type="ARBA" id="ARBA00005135"/>
    </source>
</evidence>
<name>A0A8J6NRZ0_9BACT</name>
<dbReference type="EC" id="3.1.3.3" evidence="2"/>
<evidence type="ECO:0000256" key="8">
    <source>
        <dbReference type="ARBA" id="ARBA00048138"/>
    </source>
</evidence>
<gene>
    <name evidence="13" type="primary">thrH</name>
    <name evidence="13" type="ORF">H8D96_02655</name>
</gene>
<keyword evidence="5" id="KW-0378">Hydrolase</keyword>
<evidence type="ECO:0000256" key="11">
    <source>
        <dbReference type="PIRSR" id="PIRSR611863-2"/>
    </source>
</evidence>
<accession>A0A8J6NRZ0</accession>
<dbReference type="AlphaFoldDB" id="A0A8J6NRZ0"/>
<dbReference type="GO" id="GO:0006564">
    <property type="term" value="P:L-serine biosynthetic process"/>
    <property type="evidence" value="ECO:0007669"/>
    <property type="project" value="UniProtKB-KW"/>
</dbReference>
<feature type="binding site" evidence="11">
    <location>
        <position position="46"/>
    </location>
    <ligand>
        <name>substrate</name>
    </ligand>
</feature>
<dbReference type="Gene3D" id="3.40.50.1000">
    <property type="entry name" value="HAD superfamily/HAD-like"/>
    <property type="match status" value="1"/>
</dbReference>
<dbReference type="PANTHER" id="PTHR43344">
    <property type="entry name" value="PHOSPHOSERINE PHOSPHATASE"/>
    <property type="match status" value="1"/>
</dbReference>
<evidence type="ECO:0000256" key="12">
    <source>
        <dbReference type="PIRSR" id="PIRSR611863-3"/>
    </source>
</evidence>
<keyword evidence="4" id="KW-0479">Metal-binding</keyword>
<dbReference type="PANTHER" id="PTHR43344:SF2">
    <property type="entry name" value="PHOSPHOSERINE PHOSPHATASE"/>
    <property type="match status" value="1"/>
</dbReference>
<comment type="pathway">
    <text evidence="1">Amino-acid biosynthesis; L-serine biosynthesis; L-serine from 3-phospho-D-glycerate: step 3/3.</text>
</comment>
<comment type="catalytic activity">
    <reaction evidence="8">
        <text>O-phospho-L-serine + H2O = L-serine + phosphate</text>
        <dbReference type="Rhea" id="RHEA:21208"/>
        <dbReference type="ChEBI" id="CHEBI:15377"/>
        <dbReference type="ChEBI" id="CHEBI:33384"/>
        <dbReference type="ChEBI" id="CHEBI:43474"/>
        <dbReference type="ChEBI" id="CHEBI:57524"/>
        <dbReference type="EC" id="3.1.3.3"/>
    </reaction>
</comment>
<sequence>MQIVCCDLEGIFVPEIWINVAEKTGIKELRLTTRDISDYDVLMQKRLALLDENGLKIEDIKAVIATMNPLEGAAEFLEWLRSCTQVIVVSDTFVQFARPLMKKLGWPTLFCHTLSIAPDGTITGYNLRQQDSKRHAVIALKSLYYKTIAVGDSYNDITMLKEADTGILHNPPENVKNEFPEFPLSYSFDELKAILKNILTNNIS</sequence>
<feature type="binding site" evidence="11">
    <location>
        <position position="155"/>
    </location>
    <ligand>
        <name>substrate</name>
    </ligand>
</feature>
<feature type="active site" description="Proton donor" evidence="10">
    <location>
        <position position="9"/>
    </location>
</feature>
<feature type="binding site" evidence="12">
    <location>
        <position position="152"/>
    </location>
    <ligand>
        <name>Mg(2+)</name>
        <dbReference type="ChEBI" id="CHEBI:18420"/>
    </ligand>
</feature>
<dbReference type="NCBIfam" id="TIGR02137">
    <property type="entry name" value="HSK-PSP"/>
    <property type="match status" value="1"/>
</dbReference>
<dbReference type="GO" id="GO:0036424">
    <property type="term" value="F:L-phosphoserine phosphatase activity"/>
    <property type="evidence" value="ECO:0007669"/>
    <property type="project" value="TreeGrafter"/>
</dbReference>
<keyword evidence="6" id="KW-0460">Magnesium</keyword>
<dbReference type="NCBIfam" id="TIGR01488">
    <property type="entry name" value="HAD-SF-IB"/>
    <property type="match status" value="1"/>
</dbReference>
<comment type="caution">
    <text evidence="13">The sequence shown here is derived from an EMBL/GenBank/DDBJ whole genome shotgun (WGS) entry which is preliminary data.</text>
</comment>
<protein>
    <recommendedName>
        <fullName evidence="2">phosphoserine phosphatase</fullName>
        <ecNumber evidence="2">3.1.3.3</ecNumber>
    </recommendedName>
</protein>
<dbReference type="InterPro" id="IPR036412">
    <property type="entry name" value="HAD-like_sf"/>
</dbReference>
<feature type="binding site" evidence="12">
    <location>
        <position position="7"/>
    </location>
    <ligand>
        <name>Mg(2+)</name>
        <dbReference type="ChEBI" id="CHEBI:18420"/>
    </ligand>
</feature>
<dbReference type="EMBL" id="JACNIG010000084">
    <property type="protein sequence ID" value="MBC8430798.1"/>
    <property type="molecule type" value="Genomic_DNA"/>
</dbReference>
<evidence type="ECO:0000256" key="2">
    <source>
        <dbReference type="ARBA" id="ARBA00012640"/>
    </source>
</evidence>
<dbReference type="Pfam" id="PF00702">
    <property type="entry name" value="Hydrolase"/>
    <property type="match status" value="1"/>
</dbReference>
<reference evidence="13 14" key="1">
    <citation type="submission" date="2020-08" db="EMBL/GenBank/DDBJ databases">
        <title>Bridging the membrane lipid divide: bacteria of the FCB group superphylum have the potential to synthesize archaeal ether lipids.</title>
        <authorList>
            <person name="Villanueva L."/>
            <person name="Von Meijenfeldt F.A.B."/>
            <person name="Westbye A.B."/>
            <person name="Yadav S."/>
            <person name="Hopmans E.C."/>
            <person name="Dutilh B.E."/>
            <person name="Sinninghe Damste J.S."/>
        </authorList>
    </citation>
    <scope>NUCLEOTIDE SEQUENCE [LARGE SCALE GENOMIC DNA]</scope>
    <source>
        <strain evidence="13">NIOZ-UU17</strain>
    </source>
</reference>
<dbReference type="InterPro" id="IPR050582">
    <property type="entry name" value="HAD-like_SerB"/>
</dbReference>
<evidence type="ECO:0000313" key="13">
    <source>
        <dbReference type="EMBL" id="MBC8430798.1"/>
    </source>
</evidence>
<dbReference type="SUPFAM" id="SSF56784">
    <property type="entry name" value="HAD-like"/>
    <property type="match status" value="1"/>
</dbReference>
<dbReference type="GO" id="GO:0005737">
    <property type="term" value="C:cytoplasm"/>
    <property type="evidence" value="ECO:0007669"/>
    <property type="project" value="TreeGrafter"/>
</dbReference>
<organism evidence="13 14">
    <name type="scientific">Candidatus Desulfatibia vada</name>
    <dbReference type="NCBI Taxonomy" id="2841696"/>
    <lineage>
        <taxon>Bacteria</taxon>
        <taxon>Pseudomonadati</taxon>
        <taxon>Thermodesulfobacteriota</taxon>
        <taxon>Desulfobacteria</taxon>
        <taxon>Desulfobacterales</taxon>
        <taxon>Desulfobacterales incertae sedis</taxon>
        <taxon>Candidatus Desulfatibia</taxon>
    </lineage>
</organism>
<keyword evidence="7" id="KW-0718">Serine biosynthesis</keyword>
<evidence type="ECO:0000256" key="10">
    <source>
        <dbReference type="PIRSR" id="PIRSR611863-1"/>
    </source>
</evidence>
<comment type="cofactor">
    <cofactor evidence="12">
        <name>Mg(2+)</name>
        <dbReference type="ChEBI" id="CHEBI:18420"/>
    </cofactor>
    <text evidence="12">Binds 1 Mg(2+) ion per subunit.</text>
</comment>
<evidence type="ECO:0000256" key="9">
    <source>
        <dbReference type="ARBA" id="ARBA00048523"/>
    </source>
</evidence>
<feature type="binding site" evidence="11">
    <location>
        <position position="15"/>
    </location>
    <ligand>
        <name>substrate</name>
    </ligand>
</feature>
<proteinExistence type="predicted"/>
<dbReference type="Gene3D" id="3.90.1470.10">
    <property type="entry name" value="thrh gene product, domain 2"/>
    <property type="match status" value="1"/>
</dbReference>
<dbReference type="Proteomes" id="UP000605201">
    <property type="component" value="Unassembled WGS sequence"/>
</dbReference>
<evidence type="ECO:0000256" key="6">
    <source>
        <dbReference type="ARBA" id="ARBA00022842"/>
    </source>
</evidence>
<dbReference type="GO" id="GO:0000287">
    <property type="term" value="F:magnesium ion binding"/>
    <property type="evidence" value="ECO:0007669"/>
    <property type="project" value="TreeGrafter"/>
</dbReference>